<dbReference type="InterPro" id="IPR050320">
    <property type="entry name" value="N5-glutamine_MTase"/>
</dbReference>
<evidence type="ECO:0000313" key="4">
    <source>
        <dbReference type="EMBL" id="QDT60877.1"/>
    </source>
</evidence>
<dbReference type="InterPro" id="IPR007848">
    <property type="entry name" value="Small_mtfrase_dom"/>
</dbReference>
<proteinExistence type="predicted"/>
<dbReference type="InterPro" id="IPR002052">
    <property type="entry name" value="DNA_methylase_N6_adenine_CS"/>
</dbReference>
<protein>
    <submittedName>
        <fullName evidence="4">N5-glutamine S-adenosyl-L-methionine-dependent methyltransferase</fullName>
    </submittedName>
</protein>
<keyword evidence="2" id="KW-0949">S-adenosyl-L-methionine</keyword>
<dbReference type="EMBL" id="CP036272">
    <property type="protein sequence ID" value="QDT60877.1"/>
    <property type="molecule type" value="Genomic_DNA"/>
</dbReference>
<dbReference type="GO" id="GO:0008170">
    <property type="term" value="F:N-methyltransferase activity"/>
    <property type="evidence" value="ECO:0007669"/>
    <property type="project" value="UniProtKB-ARBA"/>
</dbReference>
<feature type="domain" description="Methyltransferase small" evidence="3">
    <location>
        <begin position="200"/>
        <end position="316"/>
    </location>
</feature>
<reference evidence="4 5" key="1">
    <citation type="submission" date="2019-02" db="EMBL/GenBank/DDBJ databases">
        <title>Deep-cultivation of Planctomycetes and their phenomic and genomic characterization uncovers novel biology.</title>
        <authorList>
            <person name="Wiegand S."/>
            <person name="Jogler M."/>
            <person name="Boedeker C."/>
            <person name="Pinto D."/>
            <person name="Vollmers J."/>
            <person name="Rivas-Marin E."/>
            <person name="Kohn T."/>
            <person name="Peeters S.H."/>
            <person name="Heuer A."/>
            <person name="Rast P."/>
            <person name="Oberbeckmann S."/>
            <person name="Bunk B."/>
            <person name="Jeske O."/>
            <person name="Meyerdierks A."/>
            <person name="Storesund J.E."/>
            <person name="Kallscheuer N."/>
            <person name="Luecker S."/>
            <person name="Lage O.M."/>
            <person name="Pohl T."/>
            <person name="Merkel B.J."/>
            <person name="Hornburger P."/>
            <person name="Mueller R.-W."/>
            <person name="Bruemmer F."/>
            <person name="Labrenz M."/>
            <person name="Spormann A.M."/>
            <person name="Op den Camp H."/>
            <person name="Overmann J."/>
            <person name="Amann R."/>
            <person name="Jetten M.S.M."/>
            <person name="Mascher T."/>
            <person name="Medema M.H."/>
            <person name="Devos D.P."/>
            <person name="Kaster A.-K."/>
            <person name="Ovreas L."/>
            <person name="Rohde M."/>
            <person name="Galperin M.Y."/>
            <person name="Jogler C."/>
        </authorList>
    </citation>
    <scope>NUCLEOTIDE SEQUENCE [LARGE SCALE GENOMIC DNA]</scope>
    <source>
        <strain evidence="4 5">SV_7m_r</strain>
    </source>
</reference>
<dbReference type="Proteomes" id="UP000315003">
    <property type="component" value="Chromosome"/>
</dbReference>
<evidence type="ECO:0000313" key="5">
    <source>
        <dbReference type="Proteomes" id="UP000315003"/>
    </source>
</evidence>
<dbReference type="PROSITE" id="PS00092">
    <property type="entry name" value="N6_MTASE"/>
    <property type="match status" value="1"/>
</dbReference>
<keyword evidence="1 4" id="KW-0489">Methyltransferase</keyword>
<dbReference type="PANTHER" id="PTHR18895:SF74">
    <property type="entry name" value="MTRF1L RELEASE FACTOR GLUTAMINE METHYLTRANSFERASE"/>
    <property type="match status" value="1"/>
</dbReference>
<evidence type="ECO:0000256" key="1">
    <source>
        <dbReference type="ARBA" id="ARBA00022603"/>
    </source>
</evidence>
<organism evidence="4 5">
    <name type="scientific">Stieleria bergensis</name>
    <dbReference type="NCBI Taxonomy" id="2528025"/>
    <lineage>
        <taxon>Bacteria</taxon>
        <taxon>Pseudomonadati</taxon>
        <taxon>Planctomycetota</taxon>
        <taxon>Planctomycetia</taxon>
        <taxon>Pirellulales</taxon>
        <taxon>Pirellulaceae</taxon>
        <taxon>Stieleria</taxon>
    </lineage>
</organism>
<dbReference type="Pfam" id="PF05175">
    <property type="entry name" value="MTS"/>
    <property type="match status" value="1"/>
</dbReference>
<dbReference type="CDD" id="cd02440">
    <property type="entry name" value="AdoMet_MTases"/>
    <property type="match status" value="1"/>
</dbReference>
<sequence>MLLKATSLSLKNRLDLNGPGHHVTSTLAIPFRFHSTMTHQATVVTQAPRPLDAEQAQELRELFIAIGYSQQNLQELTYFTVPPPTDVVTEEQLQIRPTDQLQQYDISRLAILIRLFYFGMPVIHEVAITALGESLAQACIDAGMLAQTGDELVPKILIMPVDDLFMASDLQRMDLQDSLNYVPTLCEAAFNLHNTTVTGNFKSGLDLCSGFGLHAVAMQSQCQQVTATDLNPRAAEFAAFNAALNGQPPIEALTGNMLEPVADRTFDLIVSNPPFIINPDQITTYRFNPKPLDELFEVLIRSAHQHLNDGGVFQTIGEWVEFSGQDWEERLKTWTANSGCCVWVLTANRYLPSTYADIALRQSIVDEAQRLAEVARWESYFQAASVEAIHGGLIFMRRTTGNCWFETTKLSQALNQPVGKDVLEGFDVRELLNDEDWLIKIQSRKLVVADGLQQSEVSEWHLGRWKTTSIELATTSGLVVAMNVDQFVRTLLEQFDGVRTVDQAVKSFLTKCSLPEEAYEKGLHIASSMLKTGALRLHSEA</sequence>
<dbReference type="PANTHER" id="PTHR18895">
    <property type="entry name" value="HEMK METHYLTRANSFERASE"/>
    <property type="match status" value="1"/>
</dbReference>
<dbReference type="Gene3D" id="3.40.50.150">
    <property type="entry name" value="Vaccinia Virus protein VP39"/>
    <property type="match status" value="1"/>
</dbReference>
<dbReference type="GO" id="GO:0008757">
    <property type="term" value="F:S-adenosylmethionine-dependent methyltransferase activity"/>
    <property type="evidence" value="ECO:0007669"/>
    <property type="project" value="UniProtKB-ARBA"/>
</dbReference>
<gene>
    <name evidence="4" type="ORF">SV7mr_34060</name>
</gene>
<evidence type="ECO:0000256" key="2">
    <source>
        <dbReference type="ARBA" id="ARBA00022691"/>
    </source>
</evidence>
<dbReference type="InterPro" id="IPR029063">
    <property type="entry name" value="SAM-dependent_MTases_sf"/>
</dbReference>
<keyword evidence="5" id="KW-1185">Reference proteome</keyword>
<name>A0A517SXL4_9BACT</name>
<dbReference type="SUPFAM" id="SSF53335">
    <property type="entry name" value="S-adenosyl-L-methionine-dependent methyltransferases"/>
    <property type="match status" value="1"/>
</dbReference>
<dbReference type="GO" id="GO:0003676">
    <property type="term" value="F:nucleic acid binding"/>
    <property type="evidence" value="ECO:0007669"/>
    <property type="project" value="InterPro"/>
</dbReference>
<accession>A0A517SXL4</accession>
<keyword evidence="4" id="KW-0808">Transferase</keyword>
<dbReference type="AlphaFoldDB" id="A0A517SXL4"/>
<dbReference type="GO" id="GO:0032259">
    <property type="term" value="P:methylation"/>
    <property type="evidence" value="ECO:0007669"/>
    <property type="project" value="UniProtKB-KW"/>
</dbReference>
<evidence type="ECO:0000259" key="3">
    <source>
        <dbReference type="Pfam" id="PF05175"/>
    </source>
</evidence>